<keyword evidence="2" id="KW-0067">ATP-binding</keyword>
<dbReference type="AlphaFoldDB" id="A0A2U1MD54"/>
<comment type="caution">
    <text evidence="2">The sequence shown here is derived from an EMBL/GenBank/DDBJ whole genome shotgun (WGS) entry which is preliminary data.</text>
</comment>
<evidence type="ECO:0000313" key="2">
    <source>
        <dbReference type="EMBL" id="PWA59112.1"/>
    </source>
</evidence>
<proteinExistence type="predicted"/>
<dbReference type="PANTHER" id="PTHR45786">
    <property type="entry name" value="DNA BINDING PROTEIN-LIKE"/>
    <property type="match status" value="1"/>
</dbReference>
<dbReference type="GO" id="GO:0004386">
    <property type="term" value="F:helicase activity"/>
    <property type="evidence" value="ECO:0007669"/>
    <property type="project" value="UniProtKB-KW"/>
</dbReference>
<keyword evidence="3" id="KW-1185">Reference proteome</keyword>
<feature type="region of interest" description="Disordered" evidence="1">
    <location>
        <begin position="629"/>
        <end position="666"/>
    </location>
</feature>
<protein>
    <submittedName>
        <fullName evidence="2">Helitron helicase-like domain-containing protein</fullName>
    </submittedName>
</protein>
<keyword evidence="2" id="KW-0347">Helicase</keyword>
<keyword evidence="2" id="KW-0378">Hydrolase</keyword>
<dbReference type="InterPro" id="IPR012340">
    <property type="entry name" value="NA-bd_OB-fold"/>
</dbReference>
<name>A0A2U1MD54_ARTAN</name>
<evidence type="ECO:0000256" key="1">
    <source>
        <dbReference type="SAM" id="MobiDB-lite"/>
    </source>
</evidence>
<gene>
    <name evidence="2" type="ORF">CTI12_AA394150</name>
</gene>
<evidence type="ECO:0000313" key="3">
    <source>
        <dbReference type="Proteomes" id="UP000245207"/>
    </source>
</evidence>
<feature type="compositionally biased region" description="Polar residues" evidence="1">
    <location>
        <begin position="633"/>
        <end position="645"/>
    </location>
</feature>
<reference evidence="2 3" key="1">
    <citation type="journal article" date="2018" name="Mol. Plant">
        <title>The genome of Artemisia annua provides insight into the evolution of Asteraceae family and artemisinin biosynthesis.</title>
        <authorList>
            <person name="Shen Q."/>
            <person name="Zhang L."/>
            <person name="Liao Z."/>
            <person name="Wang S."/>
            <person name="Yan T."/>
            <person name="Shi P."/>
            <person name="Liu M."/>
            <person name="Fu X."/>
            <person name="Pan Q."/>
            <person name="Wang Y."/>
            <person name="Lv Z."/>
            <person name="Lu X."/>
            <person name="Zhang F."/>
            <person name="Jiang W."/>
            <person name="Ma Y."/>
            <person name="Chen M."/>
            <person name="Hao X."/>
            <person name="Li L."/>
            <person name="Tang Y."/>
            <person name="Lv G."/>
            <person name="Zhou Y."/>
            <person name="Sun X."/>
            <person name="Brodelius P.E."/>
            <person name="Rose J.K.C."/>
            <person name="Tang K."/>
        </authorList>
    </citation>
    <scope>NUCLEOTIDE SEQUENCE [LARGE SCALE GENOMIC DNA]</scope>
    <source>
        <strain evidence="3">cv. Huhao1</strain>
        <tissue evidence="2">Leaf</tissue>
    </source>
</reference>
<dbReference type="Gene3D" id="2.40.50.140">
    <property type="entry name" value="Nucleic acid-binding proteins"/>
    <property type="match status" value="1"/>
</dbReference>
<dbReference type="EMBL" id="PKPP01005717">
    <property type="protein sequence ID" value="PWA59112.1"/>
    <property type="molecule type" value="Genomic_DNA"/>
</dbReference>
<keyword evidence="2" id="KW-0547">Nucleotide-binding</keyword>
<accession>A0A2U1MD54</accession>
<sequence length="703" mass="77878">MARDMPMEDPHPFGFDSSLTYNHGLSTSDGGLGGSDARYAHLNESGHPQFLNAAFTGGSGPSQSHIFLVDAPQASAPIVRSPYGVREGRPLMDVPNGSFDGSVSSVAGLATPLNPVSGSPAEAITVDGLVSTFIPTNIVREPFQTHTDARSSQVSFAVPTPFSIPGVSRDVPMTLIFTTGQIDRNGVSGPWHPDAFDADALPVQGPLAPPQRQGAPLDYKRFGGCDMVCQYCHALFWSEEKRSGMSASVTPQYQRCCAGGRVILPSYGEYPAYIVDLYSDRHFMDNIRAYNQMFAMTSFGDDNPRFLQMYIYDTDHEVRHRLSHFDPHERRVLRENIVQGLIQFLNNHNALVHLFRTARDKLREADIPEFEIRLFGVVGGNQYDLPTADTIGAIVYDGGPETITDYDVVIQHYIGYIHNVEKVKEYGGSTGNKIKLRNIGIRNLKYNESNTVAPQLEIQTERFTNWEQERTRNRVALGTLLQIDPNTQQRVLFTQEVMILRIDDTYEWYYEKCDECGGKLTYGFVHGHCHQYGTQPKPQKSYSFRLVMTDGTGNATIACFSPQTEGLIKDIDTLLEEVADKSPEIIPAQILALQNTRHVFQFRFAKPVGKGAPTFILQKVMDHMPSLLPTITEGPSTPPTASTYDDSAIHSSPPPATPLATQETPTDVATVTCLPDSSNVRKELFTASIEEETSPQAKKQKTD</sequence>
<dbReference type="SUPFAM" id="SSF50249">
    <property type="entry name" value="Nucleic acid-binding proteins"/>
    <property type="match status" value="1"/>
</dbReference>
<dbReference type="PANTHER" id="PTHR45786:SF74">
    <property type="entry name" value="ATP-DEPENDENT DNA HELICASE"/>
    <property type="match status" value="1"/>
</dbReference>
<organism evidence="2 3">
    <name type="scientific">Artemisia annua</name>
    <name type="common">Sweet wormwood</name>
    <dbReference type="NCBI Taxonomy" id="35608"/>
    <lineage>
        <taxon>Eukaryota</taxon>
        <taxon>Viridiplantae</taxon>
        <taxon>Streptophyta</taxon>
        <taxon>Embryophyta</taxon>
        <taxon>Tracheophyta</taxon>
        <taxon>Spermatophyta</taxon>
        <taxon>Magnoliopsida</taxon>
        <taxon>eudicotyledons</taxon>
        <taxon>Gunneridae</taxon>
        <taxon>Pentapetalae</taxon>
        <taxon>asterids</taxon>
        <taxon>campanulids</taxon>
        <taxon>Asterales</taxon>
        <taxon>Asteraceae</taxon>
        <taxon>Asteroideae</taxon>
        <taxon>Anthemideae</taxon>
        <taxon>Artemisiinae</taxon>
        <taxon>Artemisia</taxon>
    </lineage>
</organism>
<dbReference type="Proteomes" id="UP000245207">
    <property type="component" value="Unassembled WGS sequence"/>
</dbReference>